<keyword evidence="3 4" id="KW-0663">Pyridoxal phosphate</keyword>
<evidence type="ECO:0000256" key="1">
    <source>
        <dbReference type="ARBA" id="ARBA00037999"/>
    </source>
</evidence>
<dbReference type="AlphaFoldDB" id="A0A2G1DFM5"/>
<dbReference type="Gene3D" id="3.90.1150.10">
    <property type="entry name" value="Aspartate Aminotransferase, domain 1"/>
    <property type="match status" value="1"/>
</dbReference>
<dbReference type="PANTHER" id="PTHR30244:SF34">
    <property type="entry name" value="DTDP-4-AMINO-4,6-DIDEOXYGALACTOSE TRANSAMINASE"/>
    <property type="match status" value="1"/>
</dbReference>
<keyword evidence="7" id="KW-1185">Reference proteome</keyword>
<dbReference type="EMBL" id="CP032098">
    <property type="protein sequence ID" value="AXX93547.1"/>
    <property type="molecule type" value="Genomic_DNA"/>
</dbReference>
<dbReference type="Proteomes" id="UP000221222">
    <property type="component" value="Unassembled WGS sequence"/>
</dbReference>
<dbReference type="KEGG" id="amol:AMOL_2608"/>
<evidence type="ECO:0000313" key="8">
    <source>
        <dbReference type="Proteomes" id="UP000262712"/>
    </source>
</evidence>
<evidence type="ECO:0000313" key="5">
    <source>
        <dbReference type="EMBL" id="AXX93547.1"/>
    </source>
</evidence>
<organism evidence="6 7">
    <name type="scientific">Malaciobacter molluscorum LMG 25693</name>
    <dbReference type="NCBI Taxonomy" id="870501"/>
    <lineage>
        <taxon>Bacteria</taxon>
        <taxon>Pseudomonadati</taxon>
        <taxon>Campylobacterota</taxon>
        <taxon>Epsilonproteobacteria</taxon>
        <taxon>Campylobacterales</taxon>
        <taxon>Arcobacteraceae</taxon>
        <taxon>Malaciobacter</taxon>
    </lineage>
</organism>
<evidence type="ECO:0000256" key="2">
    <source>
        <dbReference type="PIRSR" id="PIRSR000390-1"/>
    </source>
</evidence>
<evidence type="ECO:0000313" key="6">
    <source>
        <dbReference type="EMBL" id="PHO17298.1"/>
    </source>
</evidence>
<dbReference type="RefSeq" id="WP_099343241.1">
    <property type="nucleotide sequence ID" value="NZ_CP032098.1"/>
</dbReference>
<dbReference type="InterPro" id="IPR015424">
    <property type="entry name" value="PyrdxlP-dep_Trfase"/>
</dbReference>
<evidence type="ECO:0000256" key="4">
    <source>
        <dbReference type="RuleBase" id="RU004508"/>
    </source>
</evidence>
<dbReference type="CDD" id="cd00616">
    <property type="entry name" value="AHBA_syn"/>
    <property type="match status" value="1"/>
</dbReference>
<feature type="modified residue" description="N6-(pyridoxal phosphate)lysine" evidence="3">
    <location>
        <position position="205"/>
    </location>
</feature>
<accession>A0A2G1DFM5</accession>
<dbReference type="GO" id="GO:0000271">
    <property type="term" value="P:polysaccharide biosynthetic process"/>
    <property type="evidence" value="ECO:0007669"/>
    <property type="project" value="TreeGrafter"/>
</dbReference>
<dbReference type="Pfam" id="PF01041">
    <property type="entry name" value="DegT_DnrJ_EryC1"/>
    <property type="match status" value="1"/>
</dbReference>
<feature type="active site" description="Proton acceptor" evidence="2">
    <location>
        <position position="205"/>
    </location>
</feature>
<name>A0A2G1DFM5_9BACT</name>
<dbReference type="Proteomes" id="UP000262712">
    <property type="component" value="Chromosome"/>
</dbReference>
<evidence type="ECO:0000256" key="3">
    <source>
        <dbReference type="PIRSR" id="PIRSR000390-2"/>
    </source>
</evidence>
<keyword evidence="6" id="KW-0808">Transferase</keyword>
<dbReference type="PIRSF" id="PIRSF000390">
    <property type="entry name" value="PLP_StrS"/>
    <property type="match status" value="1"/>
</dbReference>
<dbReference type="InterPro" id="IPR015421">
    <property type="entry name" value="PyrdxlP-dep_Trfase_major"/>
</dbReference>
<dbReference type="Gene3D" id="3.40.640.10">
    <property type="entry name" value="Type I PLP-dependent aspartate aminotransferase-like (Major domain)"/>
    <property type="match status" value="1"/>
</dbReference>
<dbReference type="EMBL" id="NXFY01000020">
    <property type="protein sequence ID" value="PHO17298.1"/>
    <property type="molecule type" value="Genomic_DNA"/>
</dbReference>
<sequence>MPNLAINGGNKVRKELFGRYNNIDQKEIDEVVKVMKKGVLSKYLGAWHEDFYGGEKVQEFEQAWSEYFDVKHSISVNSNSSGLITALGACGIGLGDEVIVSPYSMSISATAPLFWNATPVFCDLEPNSYSFCIDSLKKAITKNTKVIVVVHIFGCPSNMKEIMQVAKENNLYVIEDCAQAPGAKYDDKFVGTIGDIGVFSLNYHKHIHTGEGGVCTTNNDALANKMQLIRNHAESVVENKGETEFENMLGFNFRLTEIQAAIGIEQLKKLNSELKIRQQYAKMYDEALSKYPFIKITRLENRTHSYYVQAFQFIEDIAKVSRDKFINAVKAELEVVEGRENEGVPIGQGYVKPIYMLPMFQNKIAYNKRNFAFKEEINYEKGTCPNVEKFHFHTLWTHDLTRSPFTKEDVNDIINAYVKVCENLDELR</sequence>
<reference evidence="6 7" key="1">
    <citation type="submission" date="2017-09" db="EMBL/GenBank/DDBJ databases">
        <title>Arcobacter canalis sp. nov., a new species isolated from a water canal contaminated with urban sewage.</title>
        <authorList>
            <person name="Perez-Cataluna A."/>
            <person name="Salas-Masso N."/>
            <person name="Figueras M.J."/>
        </authorList>
    </citation>
    <scope>NUCLEOTIDE SEQUENCE [LARGE SCALE GENOMIC DNA]</scope>
    <source>
        <strain evidence="6 7">F98-3</strain>
    </source>
</reference>
<proteinExistence type="inferred from homology"/>
<reference evidence="5 8" key="2">
    <citation type="submission" date="2018-08" db="EMBL/GenBank/DDBJ databases">
        <title>Complete genome of the Arcobacter molluscorum type strain LMG 25693.</title>
        <authorList>
            <person name="Miller W.G."/>
            <person name="Yee E."/>
            <person name="Bono J.L."/>
        </authorList>
    </citation>
    <scope>NUCLEOTIDE SEQUENCE [LARGE SCALE GENOMIC DNA]</scope>
    <source>
        <strain evidence="5 8">CECT 7696</strain>
    </source>
</reference>
<dbReference type="GO" id="GO:0030170">
    <property type="term" value="F:pyridoxal phosphate binding"/>
    <property type="evidence" value="ECO:0007669"/>
    <property type="project" value="TreeGrafter"/>
</dbReference>
<dbReference type="InterPro" id="IPR000653">
    <property type="entry name" value="DegT/StrS_aminotransferase"/>
</dbReference>
<gene>
    <name evidence="5" type="ORF">AMOL_2608</name>
    <name evidence="6" type="ORF">CPU12_11355</name>
</gene>
<dbReference type="PANTHER" id="PTHR30244">
    <property type="entry name" value="TRANSAMINASE"/>
    <property type="match status" value="1"/>
</dbReference>
<dbReference type="SUPFAM" id="SSF53383">
    <property type="entry name" value="PLP-dependent transferases"/>
    <property type="match status" value="1"/>
</dbReference>
<dbReference type="GO" id="GO:0008483">
    <property type="term" value="F:transaminase activity"/>
    <property type="evidence" value="ECO:0007669"/>
    <property type="project" value="UniProtKB-KW"/>
</dbReference>
<evidence type="ECO:0000313" key="7">
    <source>
        <dbReference type="Proteomes" id="UP000221222"/>
    </source>
</evidence>
<protein>
    <submittedName>
        <fullName evidence="5">Aminotransferase, DegT/DnrJ/EryC1/StrS family</fullName>
    </submittedName>
    <submittedName>
        <fullName evidence="6">DegT/DnrJ/EryC1/StrS aminotransferase</fullName>
    </submittedName>
</protein>
<dbReference type="InterPro" id="IPR015422">
    <property type="entry name" value="PyrdxlP-dep_Trfase_small"/>
</dbReference>
<comment type="similarity">
    <text evidence="1 4">Belongs to the DegT/DnrJ/EryC1 family.</text>
</comment>
<keyword evidence="6" id="KW-0032">Aminotransferase</keyword>